<evidence type="ECO:0000256" key="1">
    <source>
        <dbReference type="SAM" id="MobiDB-lite"/>
    </source>
</evidence>
<evidence type="ECO:0000313" key="3">
    <source>
        <dbReference type="Proteomes" id="UP000784294"/>
    </source>
</evidence>
<organism evidence="2 3">
    <name type="scientific">Protopolystoma xenopodis</name>
    <dbReference type="NCBI Taxonomy" id="117903"/>
    <lineage>
        <taxon>Eukaryota</taxon>
        <taxon>Metazoa</taxon>
        <taxon>Spiralia</taxon>
        <taxon>Lophotrochozoa</taxon>
        <taxon>Platyhelminthes</taxon>
        <taxon>Monogenea</taxon>
        <taxon>Polyopisthocotylea</taxon>
        <taxon>Polystomatidea</taxon>
        <taxon>Polystomatidae</taxon>
        <taxon>Protopolystoma</taxon>
    </lineage>
</organism>
<sequence length="103" mass="11495">MIRKMDATEDRNGTVGLCKYILYTPSFKPDSTEQNFMHTKLVGKAVRVSSIAGGSKGFVAWPHRKPQESGCRGLLSVELFEEKFGSPSYDPDDSVPSLRLSRR</sequence>
<dbReference type="Proteomes" id="UP000784294">
    <property type="component" value="Unassembled WGS sequence"/>
</dbReference>
<name>A0A448X2N3_9PLAT</name>
<comment type="caution">
    <text evidence="2">The sequence shown here is derived from an EMBL/GenBank/DDBJ whole genome shotgun (WGS) entry which is preliminary data.</text>
</comment>
<protein>
    <submittedName>
        <fullName evidence="2">Uncharacterized protein</fullName>
    </submittedName>
</protein>
<feature type="compositionally biased region" description="Low complexity" evidence="1">
    <location>
        <begin position="86"/>
        <end position="97"/>
    </location>
</feature>
<reference evidence="2" key="1">
    <citation type="submission" date="2018-11" db="EMBL/GenBank/DDBJ databases">
        <authorList>
            <consortium name="Pathogen Informatics"/>
        </authorList>
    </citation>
    <scope>NUCLEOTIDE SEQUENCE</scope>
</reference>
<accession>A0A448X2N3</accession>
<proteinExistence type="predicted"/>
<evidence type="ECO:0000313" key="2">
    <source>
        <dbReference type="EMBL" id="VEL26289.1"/>
    </source>
</evidence>
<feature type="region of interest" description="Disordered" evidence="1">
    <location>
        <begin position="84"/>
        <end position="103"/>
    </location>
</feature>
<dbReference type="EMBL" id="CAAALY010079249">
    <property type="protein sequence ID" value="VEL26289.1"/>
    <property type="molecule type" value="Genomic_DNA"/>
</dbReference>
<gene>
    <name evidence="2" type="ORF">PXEA_LOCUS19729</name>
</gene>
<feature type="non-terminal residue" evidence="2">
    <location>
        <position position="1"/>
    </location>
</feature>
<keyword evidence="3" id="KW-1185">Reference proteome</keyword>
<dbReference type="AlphaFoldDB" id="A0A448X2N3"/>